<dbReference type="EC" id="2.3.1.189" evidence="4"/>
<dbReference type="OrthoDB" id="5997585at2"/>
<dbReference type="Gene3D" id="3.40.630.30">
    <property type="match status" value="1"/>
</dbReference>
<dbReference type="InterPro" id="IPR016181">
    <property type="entry name" value="Acyl_CoA_acyltransferase"/>
</dbReference>
<dbReference type="InterPro" id="IPR050832">
    <property type="entry name" value="Bact_Acetyltransf"/>
</dbReference>
<evidence type="ECO:0000313" key="5">
    <source>
        <dbReference type="Proteomes" id="UP000193307"/>
    </source>
</evidence>
<name>A0A1Y5SYR8_9RHOB</name>
<dbReference type="Pfam" id="PF00583">
    <property type="entry name" value="Acetyltransf_1"/>
    <property type="match status" value="1"/>
</dbReference>
<protein>
    <submittedName>
        <fullName evidence="4">Mycothiol acetyltransferase</fullName>
        <ecNumber evidence="4">2.3.1.189</ecNumber>
    </submittedName>
</protein>
<dbReference type="GO" id="GO:0035447">
    <property type="term" value="F:mycothiol synthase activity"/>
    <property type="evidence" value="ECO:0007669"/>
    <property type="project" value="UniProtKB-EC"/>
</dbReference>
<feature type="domain" description="N-acetyltransferase" evidence="3">
    <location>
        <begin position="3"/>
        <end position="157"/>
    </location>
</feature>
<dbReference type="PROSITE" id="PS51186">
    <property type="entry name" value="GNAT"/>
    <property type="match status" value="1"/>
</dbReference>
<dbReference type="STRING" id="658057.SAMN04488032_11076"/>
<gene>
    <name evidence="4" type="primary">mshD</name>
    <name evidence="4" type="ORF">PAM7971_02581</name>
</gene>
<dbReference type="PANTHER" id="PTHR43877">
    <property type="entry name" value="AMINOALKYLPHOSPHONATE N-ACETYLTRANSFERASE-RELATED-RELATED"/>
    <property type="match status" value="1"/>
</dbReference>
<dbReference type="AlphaFoldDB" id="A0A1Y5SYR8"/>
<dbReference type="Proteomes" id="UP000193307">
    <property type="component" value="Unassembled WGS sequence"/>
</dbReference>
<dbReference type="SUPFAM" id="SSF55729">
    <property type="entry name" value="Acyl-CoA N-acyltransferases (Nat)"/>
    <property type="match status" value="1"/>
</dbReference>
<dbReference type="RefSeq" id="WP_085849707.1">
    <property type="nucleotide sequence ID" value="NZ_FNZV01000010.1"/>
</dbReference>
<evidence type="ECO:0000259" key="3">
    <source>
        <dbReference type="PROSITE" id="PS51186"/>
    </source>
</evidence>
<sequence length="162" mass="17990">MTLHIRKAGTMDSRAMAELLNAIISKGGSTAYVEQVTGHELAEWMSIPNAIWHLAENTKGQILGFQWIEEHPDLPKDITNIATFVRVGDTGLGVGSALFKATCDAARKNGYRSIDAVIRADNESGLSYYQSRGFETLKQIKDVRLNDGTLVDKIQKRYALHR</sequence>
<organism evidence="4 5">
    <name type="scientific">Pacificibacter marinus</name>
    <dbReference type="NCBI Taxonomy" id="658057"/>
    <lineage>
        <taxon>Bacteria</taxon>
        <taxon>Pseudomonadati</taxon>
        <taxon>Pseudomonadota</taxon>
        <taxon>Alphaproteobacteria</taxon>
        <taxon>Rhodobacterales</taxon>
        <taxon>Roseobacteraceae</taxon>
        <taxon>Pacificibacter</taxon>
    </lineage>
</organism>
<evidence type="ECO:0000256" key="2">
    <source>
        <dbReference type="ARBA" id="ARBA00023315"/>
    </source>
</evidence>
<accession>A0A1Y5SYR8</accession>
<reference evidence="4 5" key="1">
    <citation type="submission" date="2017-03" db="EMBL/GenBank/DDBJ databases">
        <authorList>
            <person name="Afonso C.L."/>
            <person name="Miller P.J."/>
            <person name="Scott M.A."/>
            <person name="Spackman E."/>
            <person name="Goraichik I."/>
            <person name="Dimitrov K.M."/>
            <person name="Suarez D.L."/>
            <person name="Swayne D.E."/>
        </authorList>
    </citation>
    <scope>NUCLEOTIDE SEQUENCE [LARGE SCALE GENOMIC DNA]</scope>
    <source>
        <strain evidence="4 5">CECT 7971</strain>
    </source>
</reference>
<dbReference type="EMBL" id="FWFW01000008">
    <property type="protein sequence ID" value="SLN51827.1"/>
    <property type="molecule type" value="Genomic_DNA"/>
</dbReference>
<keyword evidence="1 4" id="KW-0808">Transferase</keyword>
<keyword evidence="2 4" id="KW-0012">Acyltransferase</keyword>
<proteinExistence type="predicted"/>
<dbReference type="CDD" id="cd04301">
    <property type="entry name" value="NAT_SF"/>
    <property type="match status" value="1"/>
</dbReference>
<evidence type="ECO:0000256" key="1">
    <source>
        <dbReference type="ARBA" id="ARBA00022679"/>
    </source>
</evidence>
<keyword evidence="5" id="KW-1185">Reference proteome</keyword>
<dbReference type="InterPro" id="IPR000182">
    <property type="entry name" value="GNAT_dom"/>
</dbReference>
<evidence type="ECO:0000313" key="4">
    <source>
        <dbReference type="EMBL" id="SLN51827.1"/>
    </source>
</evidence>